<feature type="transmembrane region" description="Helical" evidence="1">
    <location>
        <begin position="9"/>
        <end position="27"/>
    </location>
</feature>
<evidence type="ECO:0000313" key="2">
    <source>
        <dbReference type="EMBL" id="KKU87363.1"/>
    </source>
</evidence>
<comment type="caution">
    <text evidence="2">The sequence shown here is derived from an EMBL/GenBank/DDBJ whole genome shotgun (WGS) entry which is preliminary data.</text>
</comment>
<gene>
    <name evidence="2" type="ORF">UY16_C0029G0002</name>
</gene>
<keyword evidence="1" id="KW-0472">Membrane</keyword>
<sequence>MRLPPVKRYFFLTIHLVFLASILYAFYHFLRTPRIDAVNRRLWAYENWIIVSFYGLFVYLALSDVDIPEEIKERRKKRIAKFQRILEINLLLLLFPWGLFLLLVPGDLLAMVGLGSAYWRVLGGFSIAGFLLYLFPLKLLRHKISYYVLLFGIVDNFLAGLIVVTLFFLERVPLVALSAAPLLFYFSYFFFETTRRYRAIA</sequence>
<feature type="transmembrane region" description="Helical" evidence="1">
    <location>
        <begin position="147"/>
        <end position="168"/>
    </location>
</feature>
<dbReference type="Proteomes" id="UP000034739">
    <property type="component" value="Unassembled WGS sequence"/>
</dbReference>
<name>A0A0G1WAJ8_9BACT</name>
<feature type="transmembrane region" description="Helical" evidence="1">
    <location>
        <begin position="86"/>
        <end position="105"/>
    </location>
</feature>
<keyword evidence="1" id="KW-1133">Transmembrane helix</keyword>
<organism evidence="2 3">
    <name type="scientific">Candidatus Gottesmanbacteria bacterium GW2011_GWA2_47_9</name>
    <dbReference type="NCBI Taxonomy" id="1618445"/>
    <lineage>
        <taxon>Bacteria</taxon>
        <taxon>Candidatus Gottesmaniibacteriota</taxon>
    </lineage>
</organism>
<keyword evidence="1" id="KW-0812">Transmembrane</keyword>
<reference evidence="2 3" key="1">
    <citation type="journal article" date="2015" name="Nature">
        <title>rRNA introns, odd ribosomes, and small enigmatic genomes across a large radiation of phyla.</title>
        <authorList>
            <person name="Brown C.T."/>
            <person name="Hug L.A."/>
            <person name="Thomas B.C."/>
            <person name="Sharon I."/>
            <person name="Castelle C.J."/>
            <person name="Singh A."/>
            <person name="Wilkins M.J."/>
            <person name="Williams K.H."/>
            <person name="Banfield J.F."/>
        </authorList>
    </citation>
    <scope>NUCLEOTIDE SEQUENCE [LARGE SCALE GENOMIC DNA]</scope>
</reference>
<dbReference type="EMBL" id="LCOY01000029">
    <property type="protein sequence ID" value="KKU87363.1"/>
    <property type="molecule type" value="Genomic_DNA"/>
</dbReference>
<feature type="transmembrane region" description="Helical" evidence="1">
    <location>
        <begin position="174"/>
        <end position="191"/>
    </location>
</feature>
<feature type="transmembrane region" description="Helical" evidence="1">
    <location>
        <begin position="47"/>
        <end position="65"/>
    </location>
</feature>
<feature type="transmembrane region" description="Helical" evidence="1">
    <location>
        <begin position="117"/>
        <end position="135"/>
    </location>
</feature>
<dbReference type="AlphaFoldDB" id="A0A0G1WAJ8"/>
<proteinExistence type="predicted"/>
<evidence type="ECO:0000313" key="3">
    <source>
        <dbReference type="Proteomes" id="UP000034739"/>
    </source>
</evidence>
<protein>
    <submittedName>
        <fullName evidence="2">Uncharacterized protein</fullName>
    </submittedName>
</protein>
<accession>A0A0G1WAJ8</accession>
<evidence type="ECO:0000256" key="1">
    <source>
        <dbReference type="SAM" id="Phobius"/>
    </source>
</evidence>